<dbReference type="Proteomes" id="UP001604336">
    <property type="component" value="Unassembled WGS sequence"/>
</dbReference>
<dbReference type="SUPFAM" id="SSF103481">
    <property type="entry name" value="Multidrug resistance efflux transporter EmrE"/>
    <property type="match status" value="1"/>
</dbReference>
<dbReference type="InterPro" id="IPR037185">
    <property type="entry name" value="EmrE-like"/>
</dbReference>
<comment type="subcellular location">
    <subcellularLocation>
        <location evidence="1">Membrane</location>
        <topology evidence="1">Multi-pass membrane protein</topology>
    </subcellularLocation>
</comment>
<evidence type="ECO:0000256" key="2">
    <source>
        <dbReference type="ARBA" id="ARBA00006213"/>
    </source>
</evidence>
<keyword evidence="5 7" id="KW-1133">Transmembrane helix</keyword>
<proteinExistence type="inferred from homology"/>
<name>A0ABD1RVY9_9LAMI</name>
<evidence type="ECO:0000256" key="6">
    <source>
        <dbReference type="ARBA" id="ARBA00023136"/>
    </source>
</evidence>
<evidence type="ECO:0000256" key="1">
    <source>
        <dbReference type="ARBA" id="ARBA00004141"/>
    </source>
</evidence>
<gene>
    <name evidence="8" type="ORF">Adt_28231</name>
</gene>
<dbReference type="InterPro" id="IPR030182">
    <property type="entry name" value="PUP_plant"/>
</dbReference>
<dbReference type="PANTHER" id="PTHR31376">
    <property type="entry name" value="OS09G0467300 PROTEIN-RELATED"/>
    <property type="match status" value="1"/>
</dbReference>
<dbReference type="PANTHER" id="PTHR31376:SF1">
    <property type="entry name" value="PURINE PERMEASE 2"/>
    <property type="match status" value="1"/>
</dbReference>
<feature type="transmembrane region" description="Helical" evidence="7">
    <location>
        <begin position="43"/>
        <end position="63"/>
    </location>
</feature>
<feature type="transmembrane region" description="Helical" evidence="7">
    <location>
        <begin position="122"/>
        <end position="141"/>
    </location>
</feature>
<dbReference type="GO" id="GO:0016020">
    <property type="term" value="C:membrane"/>
    <property type="evidence" value="ECO:0007669"/>
    <property type="project" value="UniProtKB-SubCell"/>
</dbReference>
<keyword evidence="9" id="KW-1185">Reference proteome</keyword>
<keyword evidence="6 7" id="KW-0472">Membrane</keyword>
<evidence type="ECO:0000313" key="8">
    <source>
        <dbReference type="EMBL" id="KAL2492603.1"/>
    </source>
</evidence>
<protein>
    <submittedName>
        <fullName evidence="8">Purine permease 3</fullName>
    </submittedName>
</protein>
<feature type="transmembrane region" description="Helical" evidence="7">
    <location>
        <begin position="12"/>
        <end position="37"/>
    </location>
</feature>
<keyword evidence="4 7" id="KW-0812">Transmembrane</keyword>
<evidence type="ECO:0000256" key="5">
    <source>
        <dbReference type="ARBA" id="ARBA00022989"/>
    </source>
</evidence>
<dbReference type="Pfam" id="PF16913">
    <property type="entry name" value="PUNUT"/>
    <property type="match status" value="1"/>
</dbReference>
<organism evidence="8 9">
    <name type="scientific">Abeliophyllum distichum</name>
    <dbReference type="NCBI Taxonomy" id="126358"/>
    <lineage>
        <taxon>Eukaryota</taxon>
        <taxon>Viridiplantae</taxon>
        <taxon>Streptophyta</taxon>
        <taxon>Embryophyta</taxon>
        <taxon>Tracheophyta</taxon>
        <taxon>Spermatophyta</taxon>
        <taxon>Magnoliopsida</taxon>
        <taxon>eudicotyledons</taxon>
        <taxon>Gunneridae</taxon>
        <taxon>Pentapetalae</taxon>
        <taxon>asterids</taxon>
        <taxon>lamiids</taxon>
        <taxon>Lamiales</taxon>
        <taxon>Oleaceae</taxon>
        <taxon>Forsythieae</taxon>
        <taxon>Abeliophyllum</taxon>
    </lineage>
</organism>
<dbReference type="GO" id="GO:0005345">
    <property type="term" value="F:purine nucleobase transmembrane transporter activity"/>
    <property type="evidence" value="ECO:0007669"/>
    <property type="project" value="UniProtKB-ARBA"/>
</dbReference>
<accession>A0ABD1RVY9</accession>
<comment type="similarity">
    <text evidence="2">Belongs to the purine permeases (TC 2.A.7.14) family.</text>
</comment>
<evidence type="ECO:0000256" key="7">
    <source>
        <dbReference type="SAM" id="Phobius"/>
    </source>
</evidence>
<dbReference type="AlphaFoldDB" id="A0ABD1RVY9"/>
<evidence type="ECO:0000313" key="9">
    <source>
        <dbReference type="Proteomes" id="UP001604336"/>
    </source>
</evidence>
<evidence type="ECO:0000256" key="3">
    <source>
        <dbReference type="ARBA" id="ARBA00022448"/>
    </source>
</evidence>
<reference evidence="9" key="1">
    <citation type="submission" date="2024-07" db="EMBL/GenBank/DDBJ databases">
        <title>Two chromosome-level genome assemblies of Korean endemic species Abeliophyllum distichum and Forsythia ovata (Oleaceae).</title>
        <authorList>
            <person name="Jang H."/>
        </authorList>
    </citation>
    <scope>NUCLEOTIDE SEQUENCE [LARGE SCALE GENOMIC DNA]</scope>
</reference>
<keyword evidence="3" id="KW-0813">Transport</keyword>
<dbReference type="EMBL" id="JBFOLK010000008">
    <property type="protein sequence ID" value="KAL2492603.1"/>
    <property type="molecule type" value="Genomic_DNA"/>
</dbReference>
<evidence type="ECO:0000256" key="4">
    <source>
        <dbReference type="ARBA" id="ARBA00022692"/>
    </source>
</evidence>
<feature type="transmembrane region" description="Helical" evidence="7">
    <location>
        <begin position="91"/>
        <end position="110"/>
    </location>
</feature>
<sequence length="167" mass="18586">MESESSTTWKKTFLVLNCILLILGNCGGPLIIRLYFIKGGKRIWLSSCIQTAGFPITMIHLFVSYLHRRRRCTANITAATSSTKLVLMKPWVFAASTIIGILTGMSDYLYGHGISCLPVSTSSLIVATQLAFTAGFAYLLVKQKFTGIFNKRYCFVDRWGSNFGVSY</sequence>
<comment type="caution">
    <text evidence="8">The sequence shown here is derived from an EMBL/GenBank/DDBJ whole genome shotgun (WGS) entry which is preliminary data.</text>
</comment>